<protein>
    <submittedName>
        <fullName evidence="4">Alginate lyase</fullName>
    </submittedName>
</protein>
<dbReference type="GO" id="GO:0016829">
    <property type="term" value="F:lyase activity"/>
    <property type="evidence" value="ECO:0007669"/>
    <property type="project" value="UniProtKB-KW"/>
</dbReference>
<dbReference type="OrthoDB" id="7210452at2"/>
<accession>A0A3N6SGA4</accession>
<evidence type="ECO:0000313" key="4">
    <source>
        <dbReference type="EMBL" id="RQM38933.1"/>
    </source>
</evidence>
<keyword evidence="2 4" id="KW-0456">Lyase</keyword>
<sequence>MSSRWLIFALSLTAGVLLVTLPVRAVSPAFLDKAVLAQVREQLHNHQASEPTQQAWQQLKRQADKALPLPLMSVTEKGMVPPSGTKHDYLSLSAYWWPDPQHPQGRWVRRDGEINPASKNNQSDGVRLAAFTARVQTLTLAWYFSGEQKYADRAMALLRYWFINPASKMNPNLNFAQGVEGVAPGRSGGILDGRYLATRVVDSVIILRSAPGWQQTDEQGIRVWMQDYLSWLKNSKAGKREARAKNNHGSWYNVQVAGIAWYLEDMPLIRQQVRAARSRMQQQIAADGSQPLELQRTRSFHYSYFNLQALVTLAVLADKAGAGDLWRPDVKDKVAIVTALDFMAPYIDSSRAWPWPTRDRLGQRLIPLLSQADSSLNSDHYQQWVKQADFTTEDNAQRGASDNARRDTWLLSLPRFARCQVGRKPC</sequence>
<dbReference type="Pfam" id="PF05426">
    <property type="entry name" value="Alginate_lyase"/>
    <property type="match status" value="1"/>
</dbReference>
<name>A0A3N6SGA4_9GAMM</name>
<dbReference type="GO" id="GO:0042597">
    <property type="term" value="C:periplasmic space"/>
    <property type="evidence" value="ECO:0007669"/>
    <property type="project" value="InterPro"/>
</dbReference>
<keyword evidence="5" id="KW-1185">Reference proteome</keyword>
<dbReference type="InterPro" id="IPR008397">
    <property type="entry name" value="Alginate_lyase_dom"/>
</dbReference>
<dbReference type="AlphaFoldDB" id="A0A3N6SGA4"/>
<dbReference type="EMBL" id="RHHM01000004">
    <property type="protein sequence ID" value="RQM38933.1"/>
    <property type="molecule type" value="Genomic_DNA"/>
</dbReference>
<evidence type="ECO:0000256" key="2">
    <source>
        <dbReference type="ARBA" id="ARBA00023239"/>
    </source>
</evidence>
<gene>
    <name evidence="4" type="ORF">EB241_07020</name>
</gene>
<feature type="domain" description="Alginate lyase" evidence="3">
    <location>
        <begin position="73"/>
        <end position="353"/>
    </location>
</feature>
<comment type="caution">
    <text evidence="4">The sequence shown here is derived from an EMBL/GenBank/DDBJ whole genome shotgun (WGS) entry which is preliminary data.</text>
</comment>
<dbReference type="RefSeq" id="WP_124232455.1">
    <property type="nucleotide sequence ID" value="NZ_RHHM01000004.1"/>
</dbReference>
<dbReference type="SUPFAM" id="SSF48230">
    <property type="entry name" value="Chondroitin AC/alginate lyase"/>
    <property type="match status" value="1"/>
</dbReference>
<reference evidence="4 5" key="1">
    <citation type="submission" date="2018-10" db="EMBL/GenBank/DDBJ databases">
        <title>Draft genome sequence for the type isolate of Erwinia psidii, agent causal of bacterial blight in guava (Psidium guajava) and wilt and die-back of Eucalyptus spp.</title>
        <authorList>
            <person name="Hermenegildo P.S."/>
            <person name="Santos S.A."/>
            <person name="Guimaraes L.M.S."/>
            <person name="Vidigal P.M.P."/>
            <person name="Pereira I.C."/>
            <person name="Badel J.L."/>
            <person name="Alfenas-Zerbini P."/>
            <person name="Ferreira M.A.S.V."/>
            <person name="Alfenas A.C."/>
        </authorList>
    </citation>
    <scope>NUCLEOTIDE SEQUENCE [LARGE SCALE GENOMIC DNA]</scope>
    <source>
        <strain evidence="4 5">IBSBF 435</strain>
    </source>
</reference>
<proteinExistence type="predicted"/>
<keyword evidence="1" id="KW-0732">Signal</keyword>
<dbReference type="Gene3D" id="1.50.10.100">
    <property type="entry name" value="Chondroitin AC/alginate lyase"/>
    <property type="match status" value="1"/>
</dbReference>
<dbReference type="Proteomes" id="UP000279457">
    <property type="component" value="Unassembled WGS sequence"/>
</dbReference>
<dbReference type="InterPro" id="IPR008929">
    <property type="entry name" value="Chondroitin_lyas"/>
</dbReference>
<evidence type="ECO:0000259" key="3">
    <source>
        <dbReference type="Pfam" id="PF05426"/>
    </source>
</evidence>
<evidence type="ECO:0000256" key="1">
    <source>
        <dbReference type="ARBA" id="ARBA00022729"/>
    </source>
</evidence>
<organism evidence="4 5">
    <name type="scientific">Erwinia psidii</name>
    <dbReference type="NCBI Taxonomy" id="69224"/>
    <lineage>
        <taxon>Bacteria</taxon>
        <taxon>Pseudomonadati</taxon>
        <taxon>Pseudomonadota</taxon>
        <taxon>Gammaproteobacteria</taxon>
        <taxon>Enterobacterales</taxon>
        <taxon>Erwiniaceae</taxon>
        <taxon>Erwinia</taxon>
    </lineage>
</organism>
<evidence type="ECO:0000313" key="5">
    <source>
        <dbReference type="Proteomes" id="UP000279457"/>
    </source>
</evidence>